<proteinExistence type="predicted"/>
<reference evidence="2 3" key="1">
    <citation type="submission" date="2021-06" db="EMBL/GenBank/DDBJ databases">
        <authorList>
            <person name="Kallberg Y."/>
            <person name="Tangrot J."/>
            <person name="Rosling A."/>
        </authorList>
    </citation>
    <scope>NUCLEOTIDE SEQUENCE [LARGE SCALE GENOMIC DNA]</scope>
    <source>
        <strain evidence="2 3">120-4 pot B 10/14</strain>
    </source>
</reference>
<feature type="coiled-coil region" evidence="1">
    <location>
        <begin position="3"/>
        <end position="30"/>
    </location>
</feature>
<keyword evidence="3" id="KW-1185">Reference proteome</keyword>
<feature type="non-terminal residue" evidence="2">
    <location>
        <position position="1"/>
    </location>
</feature>
<dbReference type="Proteomes" id="UP000789901">
    <property type="component" value="Unassembled WGS sequence"/>
</dbReference>
<organism evidence="2 3">
    <name type="scientific">Gigaspora margarita</name>
    <dbReference type="NCBI Taxonomy" id="4874"/>
    <lineage>
        <taxon>Eukaryota</taxon>
        <taxon>Fungi</taxon>
        <taxon>Fungi incertae sedis</taxon>
        <taxon>Mucoromycota</taxon>
        <taxon>Glomeromycotina</taxon>
        <taxon>Glomeromycetes</taxon>
        <taxon>Diversisporales</taxon>
        <taxon>Gigasporaceae</taxon>
        <taxon>Gigaspora</taxon>
    </lineage>
</organism>
<gene>
    <name evidence="2" type="ORF">GMARGA_LOCUS42338</name>
</gene>
<dbReference type="EMBL" id="CAJVQB010125314">
    <property type="protein sequence ID" value="CAG8853517.1"/>
    <property type="molecule type" value="Genomic_DNA"/>
</dbReference>
<evidence type="ECO:0000313" key="3">
    <source>
        <dbReference type="Proteomes" id="UP000789901"/>
    </source>
</evidence>
<feature type="non-terminal residue" evidence="2">
    <location>
        <position position="106"/>
    </location>
</feature>
<protein>
    <submittedName>
        <fullName evidence="2">35744_t:CDS:1</fullName>
    </submittedName>
</protein>
<keyword evidence="1" id="KW-0175">Coiled coil</keyword>
<sequence length="106" mass="12745">GSVKKKNDDINILQEQIDKMEEENRTHLQANYQNRFNEYLKYFVQYIDYFQTEIKRLIANIEKRDAKLKVLRKLLDIKNDEIAGLEKRLKSLENQIKQSNSQGKRN</sequence>
<evidence type="ECO:0000313" key="2">
    <source>
        <dbReference type="EMBL" id="CAG8853517.1"/>
    </source>
</evidence>
<accession>A0ABN7XE55</accession>
<comment type="caution">
    <text evidence="2">The sequence shown here is derived from an EMBL/GenBank/DDBJ whole genome shotgun (WGS) entry which is preliminary data.</text>
</comment>
<feature type="coiled-coil region" evidence="1">
    <location>
        <begin position="68"/>
        <end position="102"/>
    </location>
</feature>
<name>A0ABN7XE55_GIGMA</name>
<evidence type="ECO:0000256" key="1">
    <source>
        <dbReference type="SAM" id="Coils"/>
    </source>
</evidence>